<dbReference type="AlphaFoldDB" id="A0A368P3I3"/>
<feature type="chain" id="PRO_5016992145" evidence="1">
    <location>
        <begin position="40"/>
        <end position="247"/>
    </location>
</feature>
<dbReference type="Proteomes" id="UP000252249">
    <property type="component" value="Unassembled WGS sequence"/>
</dbReference>
<dbReference type="EMBL" id="QPIG01000006">
    <property type="protein sequence ID" value="RCU56465.1"/>
    <property type="molecule type" value="Genomic_DNA"/>
</dbReference>
<gene>
    <name evidence="2" type="ORF">DU428_12865</name>
</gene>
<evidence type="ECO:0000313" key="3">
    <source>
        <dbReference type="Proteomes" id="UP000252249"/>
    </source>
</evidence>
<keyword evidence="1" id="KW-0732">Signal</keyword>
<organism evidence="2 3">
    <name type="scientific">Oceanihabitans sediminis</name>
    <dbReference type="NCBI Taxonomy" id="1812012"/>
    <lineage>
        <taxon>Bacteria</taxon>
        <taxon>Pseudomonadati</taxon>
        <taxon>Bacteroidota</taxon>
        <taxon>Flavobacteriia</taxon>
        <taxon>Flavobacteriales</taxon>
        <taxon>Flavobacteriaceae</taxon>
        <taxon>Oceanihabitans</taxon>
    </lineage>
</organism>
<keyword evidence="3" id="KW-1185">Reference proteome</keyword>
<proteinExistence type="predicted"/>
<sequence>MIELIAKNVNRLIILKMKKYRNLVLCLSVALLTFSSSFAQSTVYSTIAKNMNSDAKSLKHDLNTVGDTLQLNSDFDLFKVEFISEKGSKVFNTQVSKGMSYIPLESVPIGDYTIAAYQILSSDDVYQYQKTIIFRLSRVLPINDGIAEVRSESVQPLQVNSDLVASSLAINGTDSDMQDLVSSLIENDIIIEERTNIIADNNLERKKHARGKLKSYNLTDASSRRYAVQSREDYRANNLRPNGKPYD</sequence>
<protein>
    <submittedName>
        <fullName evidence="2">Uncharacterized protein</fullName>
    </submittedName>
</protein>
<comment type="caution">
    <text evidence="2">The sequence shown here is derived from an EMBL/GenBank/DDBJ whole genome shotgun (WGS) entry which is preliminary data.</text>
</comment>
<feature type="signal peptide" evidence="1">
    <location>
        <begin position="1"/>
        <end position="39"/>
    </location>
</feature>
<reference evidence="2 3" key="1">
    <citation type="submission" date="2018-07" db="EMBL/GenBank/DDBJ databases">
        <title>Oceanihabitans testaceum sp. nov., isolated from marine sediment.</title>
        <authorList>
            <person name="Li C.-M."/>
        </authorList>
    </citation>
    <scope>NUCLEOTIDE SEQUENCE [LARGE SCALE GENOMIC DNA]</scope>
    <source>
        <strain evidence="2 3">S9-10</strain>
    </source>
</reference>
<evidence type="ECO:0000256" key="1">
    <source>
        <dbReference type="SAM" id="SignalP"/>
    </source>
</evidence>
<name>A0A368P3I3_9FLAO</name>
<accession>A0A368P3I3</accession>
<evidence type="ECO:0000313" key="2">
    <source>
        <dbReference type="EMBL" id="RCU56465.1"/>
    </source>
</evidence>